<sequence>MVNVPFDNTYRDIIDWAEYGNPKNYVESFEHSQTIMLDSMTYLAQGRPIRIPTPFSRAVQFNYLMVTNPGRPSNAFSEDYRPTVFFYFITDVQYLNPGTTQLILQLDVWTTYYSRVKFGRAYLERGHMGIAAKNSFEEYGRKWLQQPEGIDLGGQHLVTRAYRKVLGDIANKNYDVLVTSTIKLDAPYGDKQNPSVSMATGSALEGLPNAVDIWATTADGFFAGMEYLSSYPWISQGIGSVYLVPKGLFGDESTRSVVLGNGSWRSPKSINNKKTFYMTHENFREVCMRMLSPDFAELKKFMTSPYCILEFTTYTGNPLEVAPESIDSEKIGATMWAHIAPPNPQILFSINWHNHLEGADVINVDQSTWTGISGEEFDATTGYQSLPTFAVLNNSALNNLASNAHTIAQQYNGARWQQRRAQRAATASRDIANAGIAATQAGAENTMWGASASADSQSRYNNMRATVQAVQGGMTALGGIVGLNGQAVGAGLGQAATAGVNAMISNSQAQSQAHIQNQLTSGASQISQTQQRAVRDTNYELAQFSANGDYENAVASINAQVQDSQVIPPSVIGQTQGTITPMAAYGLHLDCRVRQVSRNAMTRLGEYWLRYGYAMNTWVRISYLSLMSHFTYWKLTECYLERADMPETFKGTIRGIFEKGVTVWKSPGMIGTANVRKNRIDRNKVVWLGEQAG</sequence>
<proteinExistence type="predicted"/>
<protein>
    <submittedName>
        <fullName evidence="1">Major tail protein</fullName>
    </submittedName>
</protein>
<dbReference type="EMBL" id="BK032858">
    <property type="protein sequence ID" value="DAF64345.1"/>
    <property type="molecule type" value="Genomic_DNA"/>
</dbReference>
<accession>A0A8S5TMC8</accession>
<evidence type="ECO:0000313" key="1">
    <source>
        <dbReference type="EMBL" id="DAF64345.1"/>
    </source>
</evidence>
<organism evidence="1">
    <name type="scientific">Podoviridae sp. cttot15</name>
    <dbReference type="NCBI Taxonomy" id="2827751"/>
    <lineage>
        <taxon>Viruses</taxon>
        <taxon>Duplodnaviria</taxon>
        <taxon>Heunggongvirae</taxon>
        <taxon>Uroviricota</taxon>
        <taxon>Caudoviricetes</taxon>
    </lineage>
</organism>
<name>A0A8S5TMC8_9CAUD</name>
<reference evidence="1" key="1">
    <citation type="journal article" date="2021" name="Proc. Natl. Acad. Sci. U.S.A.">
        <title>A Catalog of Tens of Thousands of Viruses from Human Metagenomes Reveals Hidden Associations with Chronic Diseases.</title>
        <authorList>
            <person name="Tisza M.J."/>
            <person name="Buck C.B."/>
        </authorList>
    </citation>
    <scope>NUCLEOTIDE SEQUENCE</scope>
    <source>
        <strain evidence="1">Cttot15</strain>
    </source>
</reference>